<organism evidence="3 4">
    <name type="scientific">Murinocardiopsis flavida</name>
    <dbReference type="NCBI Taxonomy" id="645275"/>
    <lineage>
        <taxon>Bacteria</taxon>
        <taxon>Bacillati</taxon>
        <taxon>Actinomycetota</taxon>
        <taxon>Actinomycetes</taxon>
        <taxon>Streptosporangiales</taxon>
        <taxon>Nocardiopsidaceae</taxon>
        <taxon>Murinocardiopsis</taxon>
    </lineage>
</organism>
<evidence type="ECO:0000313" key="4">
    <source>
        <dbReference type="Proteomes" id="UP000240542"/>
    </source>
</evidence>
<evidence type="ECO:0000256" key="1">
    <source>
        <dbReference type="SAM" id="MobiDB-lite"/>
    </source>
</evidence>
<keyword evidence="2" id="KW-0472">Membrane</keyword>
<dbReference type="RefSeq" id="WP_106585104.1">
    <property type="nucleotide sequence ID" value="NZ_PYGA01000017.1"/>
</dbReference>
<accession>A0A2P8D6G4</accession>
<comment type="caution">
    <text evidence="3">The sequence shown here is derived from an EMBL/GenBank/DDBJ whole genome shotgun (WGS) entry which is preliminary data.</text>
</comment>
<dbReference type="OrthoDB" id="3541782at2"/>
<name>A0A2P8D6G4_9ACTN</name>
<protein>
    <submittedName>
        <fullName evidence="3">Uncharacterized protein DUF4229</fullName>
    </submittedName>
</protein>
<evidence type="ECO:0000313" key="3">
    <source>
        <dbReference type="EMBL" id="PSK92815.1"/>
    </source>
</evidence>
<keyword evidence="2" id="KW-1133">Transmembrane helix</keyword>
<dbReference type="InterPro" id="IPR025323">
    <property type="entry name" value="DUF4229"/>
</dbReference>
<keyword evidence="2" id="KW-0812">Transmembrane</keyword>
<gene>
    <name evidence="3" type="ORF">CLV63_11720</name>
</gene>
<dbReference type="AlphaFoldDB" id="A0A2P8D6G4"/>
<proteinExistence type="predicted"/>
<dbReference type="Proteomes" id="UP000240542">
    <property type="component" value="Unassembled WGS sequence"/>
</dbReference>
<feature type="transmembrane region" description="Helical" evidence="2">
    <location>
        <begin position="30"/>
        <end position="48"/>
    </location>
</feature>
<reference evidence="3 4" key="1">
    <citation type="submission" date="2018-03" db="EMBL/GenBank/DDBJ databases">
        <title>Genomic Encyclopedia of Archaeal and Bacterial Type Strains, Phase II (KMG-II): from individual species to whole genera.</title>
        <authorList>
            <person name="Goeker M."/>
        </authorList>
    </citation>
    <scope>NUCLEOTIDE SEQUENCE [LARGE SCALE GENOMIC DNA]</scope>
    <source>
        <strain evidence="3 4">DSM 45312</strain>
    </source>
</reference>
<dbReference type="Pfam" id="PF14012">
    <property type="entry name" value="DUF4229"/>
    <property type="match status" value="1"/>
</dbReference>
<keyword evidence="4" id="KW-1185">Reference proteome</keyword>
<feature type="region of interest" description="Disordered" evidence="1">
    <location>
        <begin position="74"/>
        <end position="130"/>
    </location>
</feature>
<evidence type="ECO:0000256" key="2">
    <source>
        <dbReference type="SAM" id="Phobius"/>
    </source>
</evidence>
<dbReference type="EMBL" id="PYGA01000017">
    <property type="protein sequence ID" value="PSK92815.1"/>
    <property type="molecule type" value="Genomic_DNA"/>
</dbReference>
<sequence>MRSVFAYTASRLLLFAIAYGIVVLLGGRSLFAIVVAFLASGLVSYFVLSAQRDAMSAAVASGIDRMRGVGSRLEAGAAQEDDAADSVRAQAAAQDRDGATEEPADDPDPVAAAPAPGDGDRDPAATSGQH</sequence>